<protein>
    <submittedName>
        <fullName evidence="1">Uncharacterized protein</fullName>
    </submittedName>
</protein>
<dbReference type="VEuPathDB" id="MicrosporidiaDB:AEWR_080660"/>
<gene>
    <name evidence="1" type="ORF">ECU08_0660</name>
</gene>
<name>M1KIP9_ENCCN</name>
<proteinExistence type="predicted"/>
<reference evidence="1" key="1">
    <citation type="journal article" date="2013" name="Eukaryot. Cell">
        <title>Extremely Reduced Levels of Heterozygosity in the Vertebrate Pathogen Encephalitozoon cuniculi.</title>
        <authorList>
            <person name="Selman M."/>
            <person name="Sak B."/>
            <person name="Kvac M."/>
            <person name="Farinelli L."/>
            <person name="Weiss L.M."/>
            <person name="Corradi N."/>
        </authorList>
    </citation>
    <scope>NUCLEOTIDE SEQUENCE</scope>
</reference>
<evidence type="ECO:0000313" key="1">
    <source>
        <dbReference type="EMBL" id="AGE95096.1"/>
    </source>
</evidence>
<dbReference type="EMBL" id="KC513605">
    <property type="protein sequence ID" value="AGE95096.1"/>
    <property type="molecule type" value="Genomic_DNA"/>
</dbReference>
<dbReference type="VEuPathDB" id="MicrosporidiaDB:AEWQ_080650"/>
<dbReference type="VEuPathDB" id="MicrosporidiaDB:ECU08_0660"/>
<dbReference type="VEuPathDB" id="MicrosporidiaDB:AEWD_080610"/>
<accession>M1KIP9</accession>
<dbReference type="AlphaFoldDB" id="M1KIP9"/>
<dbReference type="VEuPathDB" id="MicrosporidiaDB:M970_080660"/>
<organism evidence="1">
    <name type="scientific">Encephalitozoon cuniculi</name>
    <name type="common">Microsporidian parasite</name>
    <dbReference type="NCBI Taxonomy" id="6035"/>
    <lineage>
        <taxon>Eukaryota</taxon>
        <taxon>Fungi</taxon>
        <taxon>Fungi incertae sedis</taxon>
        <taxon>Microsporidia</taxon>
        <taxon>Unikaryonidae</taxon>
        <taxon>Encephalitozoon</taxon>
    </lineage>
</organism>
<sequence>MEVQKTIELIKRSYDQPILFHRLHCHLAYILEKSNLQHEMSDEWSRILIFSAARTKSQNQGLEGKILSFLKEIRPPASSKGSRLRLWIILYYIRSRSPSQINHLVLFELVSNFMGISSFVDGLILSILAAAITSPVFGLESNKKLRSDSVAYLLGVIKKKPLGVLSRVQALPCYIGHAVEPPGLLDLRMGNNMQTLVALESICFYAKYTKSVEFVKKIVPEGPFFVECLKGFISRTFRVDEGEASGCDVGDSVVENLEILDGIRKAYEEARDKKRFVSRIVEFVMDLST</sequence>
<dbReference type="OMA" id="KFICFEI"/>